<feature type="compositionally biased region" description="Basic and acidic residues" evidence="1">
    <location>
        <begin position="698"/>
        <end position="707"/>
    </location>
</feature>
<evidence type="ECO:0000313" key="2">
    <source>
        <dbReference type="EMBL" id="CAI2384765.1"/>
    </source>
</evidence>
<accession>A0AAD1Y4T8</accession>
<dbReference type="EMBL" id="CAMPGE010027106">
    <property type="protein sequence ID" value="CAI2384765.1"/>
    <property type="molecule type" value="Genomic_DNA"/>
</dbReference>
<gene>
    <name evidence="2" type="ORF">ECRASSUSDP1_LOCUS26300</name>
</gene>
<reference evidence="2" key="1">
    <citation type="submission" date="2023-07" db="EMBL/GenBank/DDBJ databases">
        <authorList>
            <consortium name="AG Swart"/>
            <person name="Singh M."/>
            <person name="Singh A."/>
            <person name="Seah K."/>
            <person name="Emmerich C."/>
        </authorList>
    </citation>
    <scope>NUCLEOTIDE SEQUENCE</scope>
    <source>
        <strain evidence="2">DP1</strain>
    </source>
</reference>
<feature type="region of interest" description="Disordered" evidence="1">
    <location>
        <begin position="247"/>
        <end position="321"/>
    </location>
</feature>
<protein>
    <submittedName>
        <fullName evidence="2">Uncharacterized protein</fullName>
    </submittedName>
</protein>
<feature type="compositionally biased region" description="Basic residues" evidence="1">
    <location>
        <begin position="247"/>
        <end position="257"/>
    </location>
</feature>
<feature type="region of interest" description="Disordered" evidence="1">
    <location>
        <begin position="413"/>
        <end position="440"/>
    </location>
</feature>
<sequence length="777" mass="92248">MILQVLQGLQLLYNNRRLLNRSSGSQCACRNKEDVLKFTRAKIKVETVFKDPLERTFCDDEDEYNIQGEPRGDGFGTFDFKQGYKIFYNVLDISHDIHDKDMNIFLQYFWTMVPMLRVADLKCLYELLANDLKFRFECKWNRCTKFRKKLISRVIDYLYSFYDYEDYSHSLPEDSNKQNQPLAKLSDYIYLRQKSLAKLIPNKRNRFALAFRAPPKNKLKEAIENCQLPSMKACAAKMNREFKRRIFHQRNHSKSSSRTRQSPEKTSKESSASRVKNYLRDISTPFVNKSDKKSQNQVHFQDANVNMEPDQPKTRFLRKEDLDDPEIQKLVRATAAKYKEFGAREAIKTALAEIRVPDNQPKKKPKSKSESKSRIKRRDHERDERRSDKKKYPKFTEQFFQNPKERLQRVFDAPIPSKVKTPKKKAPEKTVVGRPPSGVSLEEIEKQVEKEEELPPVELDLEKLKRDEERYGLFTEIYEKGIFNFEGKDTLEQRMRDQQREFEEKEEMERNKHENKLLRNIFMDDQHNRERIPYPELLYFDHAKENEDTQKDGYRLIPIDHGTLKREEYWNSIDSVPRFFTEVKCNDPYFTVPEDDYRRKITQNETVEDYLTSNYITPPTEHRIEPPKPKVVKPKPKWIEMKEKLEKLREKDEKSKLSQTQSPKLNTNQLKQLRSFMQGPHSKAPASMNSKTHKYHHWEHGMTKDEWENSAANPRKVLKPKVQKPSVSSSDQSKNSQSKSSGRFNYQATDTVPKQDSAKTNAKFRDFLKNFRKEKKK</sequence>
<feature type="compositionally biased region" description="Low complexity" evidence="1">
    <location>
        <begin position="723"/>
        <end position="741"/>
    </location>
</feature>
<name>A0AAD1Y4T8_EUPCR</name>
<dbReference type="AlphaFoldDB" id="A0AAD1Y4T8"/>
<evidence type="ECO:0000256" key="1">
    <source>
        <dbReference type="SAM" id="MobiDB-lite"/>
    </source>
</evidence>
<proteinExistence type="predicted"/>
<comment type="caution">
    <text evidence="2">The sequence shown here is derived from an EMBL/GenBank/DDBJ whole genome shotgun (WGS) entry which is preliminary data.</text>
</comment>
<organism evidence="2 3">
    <name type="scientific">Euplotes crassus</name>
    <dbReference type="NCBI Taxonomy" id="5936"/>
    <lineage>
        <taxon>Eukaryota</taxon>
        <taxon>Sar</taxon>
        <taxon>Alveolata</taxon>
        <taxon>Ciliophora</taxon>
        <taxon>Intramacronucleata</taxon>
        <taxon>Spirotrichea</taxon>
        <taxon>Hypotrichia</taxon>
        <taxon>Euplotida</taxon>
        <taxon>Euplotidae</taxon>
        <taxon>Moneuplotes</taxon>
    </lineage>
</organism>
<keyword evidence="3" id="KW-1185">Reference proteome</keyword>
<feature type="compositionally biased region" description="Polar residues" evidence="1">
    <location>
        <begin position="742"/>
        <end position="760"/>
    </location>
</feature>
<evidence type="ECO:0000313" key="3">
    <source>
        <dbReference type="Proteomes" id="UP001295684"/>
    </source>
</evidence>
<feature type="compositionally biased region" description="Basic and acidic residues" evidence="1">
    <location>
        <begin position="310"/>
        <end position="321"/>
    </location>
</feature>
<feature type="compositionally biased region" description="Basic and acidic residues" evidence="1">
    <location>
        <begin position="367"/>
        <end position="387"/>
    </location>
</feature>
<feature type="region of interest" description="Disordered" evidence="1">
    <location>
        <begin position="354"/>
        <end position="398"/>
    </location>
</feature>
<feature type="compositionally biased region" description="Polar residues" evidence="1">
    <location>
        <begin position="658"/>
        <end position="672"/>
    </location>
</feature>
<dbReference type="Proteomes" id="UP001295684">
    <property type="component" value="Unassembled WGS sequence"/>
</dbReference>
<feature type="region of interest" description="Disordered" evidence="1">
    <location>
        <begin position="646"/>
        <end position="762"/>
    </location>
</feature>
<feature type="compositionally biased region" description="Basic and acidic residues" evidence="1">
    <location>
        <begin position="646"/>
        <end position="656"/>
    </location>
</feature>